<evidence type="ECO:0000256" key="4">
    <source>
        <dbReference type="ARBA" id="ARBA00022801"/>
    </source>
</evidence>
<proteinExistence type="inferred from homology"/>
<dbReference type="GO" id="GO:0006310">
    <property type="term" value="P:DNA recombination"/>
    <property type="evidence" value="ECO:0007669"/>
    <property type="project" value="UniProtKB-KW"/>
</dbReference>
<dbReference type="GO" id="GO:0016787">
    <property type="term" value="F:hydrolase activity"/>
    <property type="evidence" value="ECO:0007669"/>
    <property type="project" value="UniProtKB-KW"/>
</dbReference>
<evidence type="ECO:0000256" key="6">
    <source>
        <dbReference type="ARBA" id="ARBA00023125"/>
    </source>
</evidence>
<evidence type="ECO:0000313" key="10">
    <source>
        <dbReference type="EMBL" id="DAE22777.1"/>
    </source>
</evidence>
<dbReference type="PANTHER" id="PTHR30349">
    <property type="entry name" value="PHAGE INTEGRASE-RELATED"/>
    <property type="match status" value="1"/>
</dbReference>
<comment type="similarity">
    <text evidence="1">Belongs to the 'phage' integrase family.</text>
</comment>
<dbReference type="Pfam" id="PF00589">
    <property type="entry name" value="Phage_integrase"/>
    <property type="match status" value="1"/>
</dbReference>
<dbReference type="PROSITE" id="PS51898">
    <property type="entry name" value="TYR_RECOMBINASE"/>
    <property type="match status" value="1"/>
</dbReference>
<dbReference type="GO" id="GO:0015074">
    <property type="term" value="P:DNA integration"/>
    <property type="evidence" value="ECO:0007669"/>
    <property type="project" value="UniProtKB-KW"/>
</dbReference>
<dbReference type="InterPro" id="IPR011010">
    <property type="entry name" value="DNA_brk_join_enz"/>
</dbReference>
<accession>A0A8S5QVD0</accession>
<feature type="domain" description="Tyr recombinase" evidence="9">
    <location>
        <begin position="162"/>
        <end position="344"/>
    </location>
</feature>
<dbReference type="Gene3D" id="1.10.150.130">
    <property type="match status" value="1"/>
</dbReference>
<keyword evidence="7" id="KW-0233">DNA recombination</keyword>
<protein>
    <recommendedName>
        <fullName evidence="2">Integrase</fullName>
    </recommendedName>
</protein>
<keyword evidence="5" id="KW-0229">DNA integration</keyword>
<evidence type="ECO:0000256" key="2">
    <source>
        <dbReference type="ARBA" id="ARBA00016082"/>
    </source>
</evidence>
<sequence>MKRTNTAKWIEGAGRWQINVQKDGVRKTFTSAKPGRTGQREANRKADEWLEKGLKSRTQTVDAAYAEYLARAKKISSEGNWRPMQGRYNMWIKPRIGNTKLASINEQAVQNILDDAFAAGRSKKTIKNIAGDLRGFFKFCRRSGFCTFEPEELHIPDAARTNERTILQPRDIIILLDTDTTLYRGQRIFDDFIHYYRLAVFTGMRPGELLGLEWADIGDGAAKIKRSVTIYGKESRGKNENAPRSVILSARSIAELEEQRQLTGTSQRIFPQTQERNIRRAWQRYCAANGITPCTLYELRHTFVSIAANLPTGQLKQVIGHSQSMDTYGVYAHAISGQDKVIAENIEGIFDIAIDAGKSTH</sequence>
<dbReference type="InterPro" id="IPR050090">
    <property type="entry name" value="Tyrosine_recombinase_XerCD"/>
</dbReference>
<evidence type="ECO:0000256" key="5">
    <source>
        <dbReference type="ARBA" id="ARBA00022908"/>
    </source>
</evidence>
<keyword evidence="6" id="KW-0238">DNA-binding</keyword>
<evidence type="ECO:0000256" key="7">
    <source>
        <dbReference type="ARBA" id="ARBA00023172"/>
    </source>
</evidence>
<evidence type="ECO:0000256" key="3">
    <source>
        <dbReference type="ARBA" id="ARBA00022679"/>
    </source>
</evidence>
<keyword evidence="8" id="KW-1160">Virus entry into host cell</keyword>
<dbReference type="GO" id="GO:0003677">
    <property type="term" value="F:DNA binding"/>
    <property type="evidence" value="ECO:0007669"/>
    <property type="project" value="UniProtKB-KW"/>
</dbReference>
<evidence type="ECO:0000256" key="1">
    <source>
        <dbReference type="ARBA" id="ARBA00008857"/>
    </source>
</evidence>
<dbReference type="InterPro" id="IPR010998">
    <property type="entry name" value="Integrase_recombinase_N"/>
</dbReference>
<organism evidence="10">
    <name type="scientific">Siphoviridae sp. ct2hZ16</name>
    <dbReference type="NCBI Taxonomy" id="2826276"/>
    <lineage>
        <taxon>Viruses</taxon>
        <taxon>Duplodnaviria</taxon>
        <taxon>Heunggongvirae</taxon>
        <taxon>Uroviricota</taxon>
        <taxon>Caudoviricetes</taxon>
    </lineage>
</organism>
<keyword evidence="3" id="KW-0808">Transferase</keyword>
<dbReference type="GO" id="GO:0016740">
    <property type="term" value="F:transferase activity"/>
    <property type="evidence" value="ECO:0007669"/>
    <property type="project" value="UniProtKB-KW"/>
</dbReference>
<dbReference type="InterPro" id="IPR013762">
    <property type="entry name" value="Integrase-like_cat_sf"/>
</dbReference>
<dbReference type="EMBL" id="BK015739">
    <property type="protein sequence ID" value="DAE22777.1"/>
    <property type="molecule type" value="Genomic_DNA"/>
</dbReference>
<dbReference type="CDD" id="cd01189">
    <property type="entry name" value="INT_ICEBs1_C_like"/>
    <property type="match status" value="1"/>
</dbReference>
<dbReference type="GO" id="GO:0075713">
    <property type="term" value="P:establishment of integrated proviral latency"/>
    <property type="evidence" value="ECO:0007669"/>
    <property type="project" value="UniProtKB-KW"/>
</dbReference>
<name>A0A8S5QVD0_9CAUD</name>
<dbReference type="Gene3D" id="1.10.443.10">
    <property type="entry name" value="Intergrase catalytic core"/>
    <property type="match status" value="1"/>
</dbReference>
<evidence type="ECO:0000256" key="8">
    <source>
        <dbReference type="ARBA" id="ARBA00023195"/>
    </source>
</evidence>
<keyword evidence="4" id="KW-0378">Hydrolase</keyword>
<dbReference type="InterPro" id="IPR002104">
    <property type="entry name" value="Integrase_catalytic"/>
</dbReference>
<keyword evidence="8" id="KW-1179">Viral genome integration</keyword>
<reference evidence="10" key="1">
    <citation type="journal article" date="2021" name="Proc. Natl. Acad. Sci. U.S.A.">
        <title>A Catalog of Tens of Thousands of Viruses from Human Metagenomes Reveals Hidden Associations with Chronic Diseases.</title>
        <authorList>
            <person name="Tisza M.J."/>
            <person name="Buck C.B."/>
        </authorList>
    </citation>
    <scope>NUCLEOTIDE SEQUENCE</scope>
    <source>
        <strain evidence="10">Ct2hZ16</strain>
    </source>
</reference>
<dbReference type="PANTHER" id="PTHR30349:SF64">
    <property type="entry name" value="PROPHAGE INTEGRASE INTD-RELATED"/>
    <property type="match status" value="1"/>
</dbReference>
<dbReference type="SUPFAM" id="SSF56349">
    <property type="entry name" value="DNA breaking-rejoining enzymes"/>
    <property type="match status" value="1"/>
</dbReference>
<evidence type="ECO:0000259" key="9">
    <source>
        <dbReference type="PROSITE" id="PS51898"/>
    </source>
</evidence>
<dbReference type="GO" id="GO:0044826">
    <property type="term" value="P:viral genome integration into host DNA"/>
    <property type="evidence" value="ECO:0007669"/>
    <property type="project" value="UniProtKB-KW"/>
</dbReference>